<dbReference type="EMBL" id="ONZF01000005">
    <property type="protein sequence ID" value="SPJ24692.1"/>
    <property type="molecule type" value="Genomic_DNA"/>
</dbReference>
<sequence length="82" mass="9321">MTKLLIQALDMIEGGDWDAAHDIVAEDDSREAAWLHAHLHRVEGDGQNAEYWYRKADLDPFVGDVTEERYALRSALTEDPLP</sequence>
<protein>
    <submittedName>
        <fullName evidence="1">Uncharacterized protein</fullName>
    </submittedName>
</protein>
<dbReference type="AlphaFoldDB" id="A0A2R8BX47"/>
<reference evidence="1 2" key="1">
    <citation type="submission" date="2018-03" db="EMBL/GenBank/DDBJ databases">
        <authorList>
            <person name="Keele B.F."/>
        </authorList>
    </citation>
    <scope>NUCLEOTIDE SEQUENCE [LARGE SCALE GENOMIC DNA]</scope>
    <source>
        <strain evidence="1 2">CECT 8504</strain>
    </source>
</reference>
<accession>A0A2R8BX47</accession>
<evidence type="ECO:0000313" key="2">
    <source>
        <dbReference type="Proteomes" id="UP000244912"/>
    </source>
</evidence>
<organism evidence="1 2">
    <name type="scientific">Palleronia abyssalis</name>
    <dbReference type="NCBI Taxonomy" id="1501240"/>
    <lineage>
        <taxon>Bacteria</taxon>
        <taxon>Pseudomonadati</taxon>
        <taxon>Pseudomonadota</taxon>
        <taxon>Alphaproteobacteria</taxon>
        <taxon>Rhodobacterales</taxon>
        <taxon>Roseobacteraceae</taxon>
        <taxon>Palleronia</taxon>
    </lineage>
</organism>
<evidence type="ECO:0000313" key="1">
    <source>
        <dbReference type="EMBL" id="SPJ24692.1"/>
    </source>
</evidence>
<dbReference type="RefSeq" id="WP_108894513.1">
    <property type="nucleotide sequence ID" value="NZ_ONZF01000005.1"/>
</dbReference>
<gene>
    <name evidence="1" type="ORF">PAA8504_02530</name>
</gene>
<proteinExistence type="predicted"/>
<dbReference type="OrthoDB" id="370799at2"/>
<keyword evidence="2" id="KW-1185">Reference proteome</keyword>
<name>A0A2R8BX47_9RHOB</name>
<dbReference type="Proteomes" id="UP000244912">
    <property type="component" value="Unassembled WGS sequence"/>
</dbReference>